<dbReference type="InterPro" id="IPR014352">
    <property type="entry name" value="FERM/acyl-CoA-bd_prot_sf"/>
</dbReference>
<dbReference type="Proteomes" id="UP000187209">
    <property type="component" value="Unassembled WGS sequence"/>
</dbReference>
<feature type="domain" description="ACB" evidence="1">
    <location>
        <begin position="1"/>
        <end position="104"/>
    </location>
</feature>
<reference evidence="2 3" key="1">
    <citation type="submission" date="2016-11" db="EMBL/GenBank/DDBJ databases">
        <title>The macronuclear genome of Stentor coeruleus: a giant cell with tiny introns.</title>
        <authorList>
            <person name="Slabodnick M."/>
            <person name="Ruby J.G."/>
            <person name="Reiff S.B."/>
            <person name="Swart E.C."/>
            <person name="Gosai S."/>
            <person name="Prabakaran S."/>
            <person name="Witkowska E."/>
            <person name="Larue G.E."/>
            <person name="Fisher S."/>
            <person name="Freeman R.M."/>
            <person name="Gunawardena J."/>
            <person name="Chu W."/>
            <person name="Stover N.A."/>
            <person name="Gregory B.D."/>
            <person name="Nowacki M."/>
            <person name="Derisi J."/>
            <person name="Roy S.W."/>
            <person name="Marshall W.F."/>
            <person name="Sood P."/>
        </authorList>
    </citation>
    <scope>NUCLEOTIDE SEQUENCE [LARGE SCALE GENOMIC DNA]</scope>
    <source>
        <strain evidence="2">WM001</strain>
    </source>
</reference>
<sequence>MAISELAFSSWPLSKQYLAAHYYLSEEKPISITESQRAQLGSLHLFVSFGQYSENVNVPELNKCTPSEKKKRIEEWKNLGTISRSVAMKKFIDILTCLFPNWSRYRKLHYEFEVEWVNMQKAVGKGRSPLDVNPRELDASIRKTVTRSLSPIQASLRRPHQTVKDSVPKAVKAVAYFQKARILPYLPQIPKLNAAKDAMDTIYALKKEHRLETIHNINSESIYYRFPKPTAEKKNKKSKSNFFDSFVEEIVSDTARTKEISKKNEGHIEPFPELNFMNDLHKRIESMTNKLEEIELTYR</sequence>
<dbReference type="GO" id="GO:0000062">
    <property type="term" value="F:fatty-acyl-CoA binding"/>
    <property type="evidence" value="ECO:0007669"/>
    <property type="project" value="InterPro"/>
</dbReference>
<evidence type="ECO:0000313" key="2">
    <source>
        <dbReference type="EMBL" id="OMJ75406.1"/>
    </source>
</evidence>
<keyword evidence="3" id="KW-1185">Reference proteome</keyword>
<dbReference type="InterPro" id="IPR035984">
    <property type="entry name" value="Acyl-CoA-binding_sf"/>
</dbReference>
<evidence type="ECO:0000259" key="1">
    <source>
        <dbReference type="PROSITE" id="PS51228"/>
    </source>
</evidence>
<gene>
    <name evidence="2" type="ORF">SteCoe_25446</name>
</gene>
<dbReference type="Gene3D" id="1.20.80.10">
    <property type="match status" value="1"/>
</dbReference>
<accession>A0A1R2BF49</accession>
<organism evidence="2 3">
    <name type="scientific">Stentor coeruleus</name>
    <dbReference type="NCBI Taxonomy" id="5963"/>
    <lineage>
        <taxon>Eukaryota</taxon>
        <taxon>Sar</taxon>
        <taxon>Alveolata</taxon>
        <taxon>Ciliophora</taxon>
        <taxon>Postciliodesmatophora</taxon>
        <taxon>Heterotrichea</taxon>
        <taxon>Heterotrichida</taxon>
        <taxon>Stentoridae</taxon>
        <taxon>Stentor</taxon>
    </lineage>
</organism>
<dbReference type="SUPFAM" id="SSF47027">
    <property type="entry name" value="Acyl-CoA binding protein"/>
    <property type="match status" value="1"/>
</dbReference>
<name>A0A1R2BF49_9CILI</name>
<dbReference type="EMBL" id="MPUH01000692">
    <property type="protein sequence ID" value="OMJ75406.1"/>
    <property type="molecule type" value="Genomic_DNA"/>
</dbReference>
<dbReference type="InterPro" id="IPR000582">
    <property type="entry name" value="Acyl-CoA-binding_protein"/>
</dbReference>
<dbReference type="OrthoDB" id="346910at2759"/>
<protein>
    <recommendedName>
        <fullName evidence="1">ACB domain-containing protein</fullName>
    </recommendedName>
</protein>
<dbReference type="AlphaFoldDB" id="A0A1R2BF49"/>
<proteinExistence type="predicted"/>
<dbReference type="PROSITE" id="PS51228">
    <property type="entry name" value="ACB_2"/>
    <property type="match status" value="1"/>
</dbReference>
<comment type="caution">
    <text evidence="2">The sequence shown here is derived from an EMBL/GenBank/DDBJ whole genome shotgun (WGS) entry which is preliminary data.</text>
</comment>
<evidence type="ECO:0000313" key="3">
    <source>
        <dbReference type="Proteomes" id="UP000187209"/>
    </source>
</evidence>